<feature type="domain" description="Protein kinase" evidence="2">
    <location>
        <begin position="162"/>
        <end position="519"/>
    </location>
</feature>
<feature type="compositionally biased region" description="Basic and acidic residues" evidence="1">
    <location>
        <begin position="531"/>
        <end position="548"/>
    </location>
</feature>
<dbReference type="OrthoDB" id="5125733at2759"/>
<dbReference type="PANTHER" id="PTHR24359">
    <property type="entry name" value="SERINE/THREONINE-PROTEIN KINASE SBK1"/>
    <property type="match status" value="1"/>
</dbReference>
<dbReference type="InterPro" id="IPR011009">
    <property type="entry name" value="Kinase-like_dom_sf"/>
</dbReference>
<dbReference type="InterPro" id="IPR008271">
    <property type="entry name" value="Ser/Thr_kinase_AS"/>
</dbReference>
<dbReference type="GO" id="GO:0005524">
    <property type="term" value="F:ATP binding"/>
    <property type="evidence" value="ECO:0007669"/>
    <property type="project" value="InterPro"/>
</dbReference>
<dbReference type="SUPFAM" id="SSF56112">
    <property type="entry name" value="Protein kinase-like (PK-like)"/>
    <property type="match status" value="1"/>
</dbReference>
<dbReference type="OMA" id="NPHVAVK"/>
<keyword evidence="4" id="KW-1185">Reference proteome</keyword>
<dbReference type="AlphaFoldDB" id="A0A1W2TIA3"/>
<dbReference type="PROSITE" id="PS00108">
    <property type="entry name" value="PROTEIN_KINASE_ST"/>
    <property type="match status" value="1"/>
</dbReference>
<sequence length="570" mass="64072">MDEAKSLNEKLLDSMELGNDAAERFLPAKSLAQLITEESVKTTLEPIKPLLSDIDMKELVQFVCTKARAVFATLVWCSKEPFILAFYRAGFTDKMLPVSRSGATLVPHNDEYTPAAQATSKDTGWTSVIATQFSDNQWYFISPVFKSSQFHYPLLKKYHMPFLNTSSGDAGRFGEVKKCTIHRDHIDINIGTMCDKNGHPVVAKKELKRLGRWSDDHFKDVAEREANVLKKMREFPHNHLIEVIAYCEISEMERYFLFPWAEDGNLQQYWNEKTPHLDSAYVKWVFSQLTGLAEAIQQLHDPSKGNCQHGDIKPQNILCFKDPGAGITNCRLVIADLGLAKVHVQEAAARDSPTTTKSHTIMYSAPEAHVDGKPRSRVYDVWSIGCTYLEFLIWLLWGKKKLGNFQEDVHASNLGTFYGHDYSLDPPFHLSLPVDKWVGLIRDDRRCSGGTALRRLIDLIVTRLLVVQVSGGAPKTTESLVSSDDTQGPVKVIVCPPAARNINKQGSFRASAKEMHDELLKIRKDIENKRCRIVSDSKSEGEPQRPEKGLSPPSHTARPPGIGTRKVAVR</sequence>
<dbReference type="Proteomes" id="UP000054516">
    <property type="component" value="Unassembled WGS sequence"/>
</dbReference>
<dbReference type="Gene3D" id="1.10.510.10">
    <property type="entry name" value="Transferase(Phosphotransferase) domain 1"/>
    <property type="match status" value="1"/>
</dbReference>
<evidence type="ECO:0000259" key="2">
    <source>
        <dbReference type="PROSITE" id="PS50011"/>
    </source>
</evidence>
<evidence type="ECO:0000313" key="3">
    <source>
        <dbReference type="EMBL" id="GAP87898.1"/>
    </source>
</evidence>
<dbReference type="GO" id="GO:0004674">
    <property type="term" value="F:protein serine/threonine kinase activity"/>
    <property type="evidence" value="ECO:0007669"/>
    <property type="project" value="TreeGrafter"/>
</dbReference>
<dbReference type="EMBL" id="DF977461">
    <property type="protein sequence ID" value="GAP87898.1"/>
    <property type="molecule type" value="Genomic_DNA"/>
</dbReference>
<dbReference type="PROSITE" id="PS50011">
    <property type="entry name" value="PROTEIN_KINASE_DOM"/>
    <property type="match status" value="1"/>
</dbReference>
<dbReference type="PANTHER" id="PTHR24359:SF1">
    <property type="entry name" value="INHIBITOR OF NUCLEAR FACTOR KAPPA-B KINASE EPSILON SUBUNIT HOMOLOG 1-RELATED"/>
    <property type="match status" value="1"/>
</dbReference>
<name>A0A1W2TIA3_ROSNE</name>
<dbReference type="Pfam" id="PF00069">
    <property type="entry name" value="Pkinase"/>
    <property type="match status" value="1"/>
</dbReference>
<organism evidence="3">
    <name type="scientific">Rosellinia necatrix</name>
    <name type="common">White root-rot fungus</name>
    <dbReference type="NCBI Taxonomy" id="77044"/>
    <lineage>
        <taxon>Eukaryota</taxon>
        <taxon>Fungi</taxon>
        <taxon>Dikarya</taxon>
        <taxon>Ascomycota</taxon>
        <taxon>Pezizomycotina</taxon>
        <taxon>Sordariomycetes</taxon>
        <taxon>Xylariomycetidae</taxon>
        <taxon>Xylariales</taxon>
        <taxon>Xylariaceae</taxon>
        <taxon>Rosellinia</taxon>
    </lineage>
</organism>
<dbReference type="SMART" id="SM00220">
    <property type="entry name" value="S_TKc"/>
    <property type="match status" value="1"/>
</dbReference>
<feature type="region of interest" description="Disordered" evidence="1">
    <location>
        <begin position="531"/>
        <end position="570"/>
    </location>
</feature>
<reference evidence="3" key="1">
    <citation type="submission" date="2016-03" db="EMBL/GenBank/DDBJ databases">
        <title>Draft genome sequence of Rosellinia necatrix.</title>
        <authorList>
            <person name="Kanematsu S."/>
        </authorList>
    </citation>
    <scope>NUCLEOTIDE SEQUENCE [LARGE SCALE GENOMIC DNA]</scope>
    <source>
        <strain evidence="3">W97</strain>
    </source>
</reference>
<dbReference type="STRING" id="77044.A0A1W2TIA3"/>
<protein>
    <recommendedName>
        <fullName evidence="2">Protein kinase domain-containing protein</fullName>
    </recommendedName>
</protein>
<accession>A0A1W2TIA3</accession>
<dbReference type="CDD" id="cd00180">
    <property type="entry name" value="PKc"/>
    <property type="match status" value="1"/>
</dbReference>
<dbReference type="InterPro" id="IPR000719">
    <property type="entry name" value="Prot_kinase_dom"/>
</dbReference>
<gene>
    <name evidence="3" type="ORF">SAMD00023353_1601060</name>
</gene>
<proteinExistence type="predicted"/>
<evidence type="ECO:0000256" key="1">
    <source>
        <dbReference type="SAM" id="MobiDB-lite"/>
    </source>
</evidence>
<evidence type="ECO:0000313" key="4">
    <source>
        <dbReference type="Proteomes" id="UP000054516"/>
    </source>
</evidence>